<dbReference type="EMBL" id="JAGFNK010000138">
    <property type="protein sequence ID" value="KAI9507156.1"/>
    <property type="molecule type" value="Genomic_DNA"/>
</dbReference>
<name>A0ACC0U6X7_9AGAM</name>
<protein>
    <submittedName>
        <fullName evidence="1">Uncharacterized protein</fullName>
    </submittedName>
</protein>
<keyword evidence="2" id="KW-1185">Reference proteome</keyword>
<proteinExistence type="predicted"/>
<evidence type="ECO:0000313" key="1">
    <source>
        <dbReference type="EMBL" id="KAI9507156.1"/>
    </source>
</evidence>
<accession>A0ACC0U6X7</accession>
<gene>
    <name evidence="1" type="ORF">F5148DRAFT_151066</name>
</gene>
<organism evidence="1 2">
    <name type="scientific">Russula earlei</name>
    <dbReference type="NCBI Taxonomy" id="71964"/>
    <lineage>
        <taxon>Eukaryota</taxon>
        <taxon>Fungi</taxon>
        <taxon>Dikarya</taxon>
        <taxon>Basidiomycota</taxon>
        <taxon>Agaricomycotina</taxon>
        <taxon>Agaricomycetes</taxon>
        <taxon>Russulales</taxon>
        <taxon>Russulaceae</taxon>
        <taxon>Russula</taxon>
    </lineage>
</organism>
<comment type="caution">
    <text evidence="1">The sequence shown here is derived from an EMBL/GenBank/DDBJ whole genome shotgun (WGS) entry which is preliminary data.</text>
</comment>
<dbReference type="Proteomes" id="UP001207468">
    <property type="component" value="Unassembled WGS sequence"/>
</dbReference>
<reference evidence="1" key="1">
    <citation type="submission" date="2021-03" db="EMBL/GenBank/DDBJ databases">
        <title>Evolutionary priming and transition to the ectomycorrhizal habit in an iconic lineage of mushroom-forming fungi: is preadaptation a requirement?</title>
        <authorList>
            <consortium name="DOE Joint Genome Institute"/>
            <person name="Looney B.P."/>
            <person name="Miyauchi S."/>
            <person name="Morin E."/>
            <person name="Drula E."/>
            <person name="Courty P.E."/>
            <person name="Chicoki N."/>
            <person name="Fauchery L."/>
            <person name="Kohler A."/>
            <person name="Kuo A."/>
            <person name="LaButti K."/>
            <person name="Pangilinan J."/>
            <person name="Lipzen A."/>
            <person name="Riley R."/>
            <person name="Andreopoulos W."/>
            <person name="He G."/>
            <person name="Johnson J."/>
            <person name="Barry K.W."/>
            <person name="Grigoriev I.V."/>
            <person name="Nagy L."/>
            <person name="Hibbett D."/>
            <person name="Henrissat B."/>
            <person name="Matheny P.B."/>
            <person name="Labbe J."/>
            <person name="Martin A.F."/>
        </authorList>
    </citation>
    <scope>NUCLEOTIDE SEQUENCE</scope>
    <source>
        <strain evidence="1">BPL698</strain>
    </source>
</reference>
<sequence>MVRSKGGMVSAIFIFTSPCVILVSSSARSLIEDRPTKQVYGLPHSSPTYARTALATVFSPLTDRHSFHSPLEGLGESVTHTTTICRNIPDVVGRQVIVTLNR</sequence>
<evidence type="ECO:0000313" key="2">
    <source>
        <dbReference type="Proteomes" id="UP001207468"/>
    </source>
</evidence>